<dbReference type="EMBL" id="MU274904">
    <property type="protein sequence ID" value="KAI0092359.1"/>
    <property type="molecule type" value="Genomic_DNA"/>
</dbReference>
<dbReference type="Proteomes" id="UP001055072">
    <property type="component" value="Unassembled WGS sequence"/>
</dbReference>
<evidence type="ECO:0000313" key="2">
    <source>
        <dbReference type="Proteomes" id="UP001055072"/>
    </source>
</evidence>
<gene>
    <name evidence="1" type="ORF">BDY19DRAFT_884396</name>
</gene>
<accession>A0ACB8UDN8</accession>
<organism evidence="1 2">
    <name type="scientific">Irpex rosettiformis</name>
    <dbReference type="NCBI Taxonomy" id="378272"/>
    <lineage>
        <taxon>Eukaryota</taxon>
        <taxon>Fungi</taxon>
        <taxon>Dikarya</taxon>
        <taxon>Basidiomycota</taxon>
        <taxon>Agaricomycotina</taxon>
        <taxon>Agaricomycetes</taxon>
        <taxon>Polyporales</taxon>
        <taxon>Irpicaceae</taxon>
        <taxon>Irpex</taxon>
    </lineage>
</organism>
<sequence>MHRTTHHVQCIRERRIGARVLNFEYLTTLLQYNLNARTTNRRGTSSRAKGKKRAAEEDAPPVHNKPSRKRFKRVAQAVKELDDEVTPDEPPVTVPVYTHTLEIQYSRSLGELRRSLHVKDEEAEERGWLREEESLRAIIQKAAGHQPSTDPEALNLGDIHLTLEGGSVAVMHENTRLMSLPDVDPSFSTVDNDMRSRLVQDPLVACMILQEAGRAQLSATIQAVMLPERPQDEHGELPIRFIVTASVGFVKPAIFERFLYTTKAAVSQAEEAQRRALAYIFPPVSEDQVSLRRCIDVPTLYSAIGPAPMIKAPASEIAFQPAPLVPMLLPFQRRSVAWLLSREHKYLDADRSVVDRTHVEGELPIFWRKVTPSDSETWYLNGLTGVVSQTLPEDDSPPGGILAEEPGLGKTLESIALILLNPAVGRNPTHRTWNTETRIFVKDIKTTLIVTPPSLAQQWVEELKVHAPSLKVLVYEGWAKLPVPFTEEEVEKLRQSKASYKAKAKAIAARSGSNAGNPAGGKHKIKGKRKASDEELEDEEVLDWCNYVNTFDVCITTYTVLQHDLGIARPPPDRPRRTIATYLNLERPRSPLVMVEWYRVIMDEVQMVGGGNTEEMVSLIPRLSSFAVSGTPARSKVDDLIHVLNFLRVNQIVQDVRMWNRLLKPGYVPQLVELFTRYSIRTMKTAVKDELTIPKQTRFLVPVELGRVERHVYDQNFEHALLELGMDARGVAVSENWQIDTGTLRYWLRKLRGICTHPQVGQLQNQDKLHKPGVLKTMSDVLEGMKDQNWRNLMDDRKQKVHTLTVIAQLQQDTDRAARGNLLAALETLEKAEREANDLIKDIRKVVVEHRAAGDVLKAETAGRQQEDQQASPERAESESSPKGKDRAQNEEDAESIDDDDDELPENAAGQEHRIKRRALQQRLRECQITLHRVHFLLGDVHHSLGQTEKESASYAAAEELRRILLKSTEGAAKHAMQQLAQEATEKGVTEEQLLIKLPYLGAGGIRSQHLMEEANKMIDNLLNEQGALLWNWRKQLIMLLTKPLTSSDEEDADGQEYARSLDTQGEAEAYLQAYSALLADRREAMTSERTLLAALDVKEKKARKTKTAKKANGVIMDGDDVVMKLAQDEQQPEHQELLLELQSIRKGILDEFHSDRSMRSIMIDLNNVTARAMDKDPEKIISADATKQLRELLKAQAKLMEELQTDLSSLRRAFNDRISYFRQLQEISDTVAEAEWEHSVDTTLRQFQADKAELEVKINTNRARQRYLEHLAKAQGEGTLDEDEEACILCKCEFTRGYITQCAHVFCETCMKTWSSRKDGKSCPVCRTSITPNQLQRFAVDQKTPQQAAPPKIVNNESLPKSMRQIDYNLIHPSTLETIEFMESHGSYGSKIQTLVRHLLYIQVKEPGAKSIVFSAWADSLHIIEHALNSNGIPSLRIDQNRGKESAAKKFKSDPSLQVLLLHGERENAGLNITCASRVFLVESVVHHAFEIQAIARIDRMGQTKPTEVYCYYAEETVERNILDLAARQGLSLYTKSNYVGTLTAGPVTVPGKSAIDEPKKRAQKGDFVFKTDDMLAIFFPHLFEDLEYLIPPEDTVDSSSIARHDYIPHSNAVAGPSRIPA</sequence>
<comment type="caution">
    <text evidence="1">The sequence shown here is derived from an EMBL/GenBank/DDBJ whole genome shotgun (WGS) entry which is preliminary data.</text>
</comment>
<evidence type="ECO:0000313" key="1">
    <source>
        <dbReference type="EMBL" id="KAI0092359.1"/>
    </source>
</evidence>
<reference evidence="1" key="1">
    <citation type="journal article" date="2021" name="Environ. Microbiol.">
        <title>Gene family expansions and transcriptome signatures uncover fungal adaptations to wood decay.</title>
        <authorList>
            <person name="Hage H."/>
            <person name="Miyauchi S."/>
            <person name="Viragh M."/>
            <person name="Drula E."/>
            <person name="Min B."/>
            <person name="Chaduli D."/>
            <person name="Navarro D."/>
            <person name="Favel A."/>
            <person name="Norest M."/>
            <person name="Lesage-Meessen L."/>
            <person name="Balint B."/>
            <person name="Merenyi Z."/>
            <person name="de Eugenio L."/>
            <person name="Morin E."/>
            <person name="Martinez A.T."/>
            <person name="Baldrian P."/>
            <person name="Stursova M."/>
            <person name="Martinez M.J."/>
            <person name="Novotny C."/>
            <person name="Magnuson J.K."/>
            <person name="Spatafora J.W."/>
            <person name="Maurice S."/>
            <person name="Pangilinan J."/>
            <person name="Andreopoulos W."/>
            <person name="LaButti K."/>
            <person name="Hundley H."/>
            <person name="Na H."/>
            <person name="Kuo A."/>
            <person name="Barry K."/>
            <person name="Lipzen A."/>
            <person name="Henrissat B."/>
            <person name="Riley R."/>
            <person name="Ahrendt S."/>
            <person name="Nagy L.G."/>
            <person name="Grigoriev I.V."/>
            <person name="Martin F."/>
            <person name="Rosso M.N."/>
        </authorList>
    </citation>
    <scope>NUCLEOTIDE SEQUENCE</scope>
    <source>
        <strain evidence="1">CBS 384.51</strain>
    </source>
</reference>
<proteinExistence type="predicted"/>
<keyword evidence="2" id="KW-1185">Reference proteome</keyword>
<protein>
    <submittedName>
        <fullName evidence="1">SNF2 family N-terminal domain-containing protein</fullName>
    </submittedName>
</protein>
<name>A0ACB8UDN8_9APHY</name>